<dbReference type="OrthoDB" id="9812571at2"/>
<keyword evidence="4 5" id="KW-0012">Acyltransferase</keyword>
<dbReference type="InterPro" id="IPR018357">
    <property type="entry name" value="Hexapep_transf_CS"/>
</dbReference>
<reference evidence="5 6" key="1">
    <citation type="submission" date="2019-06" db="EMBL/GenBank/DDBJ databases">
        <title>Complete genome sequence of Antarcticibacterium flavum KCTC 52984T from an Antarctic marine sediment.</title>
        <authorList>
            <person name="Lee Y.M."/>
            <person name="Shin S.C."/>
        </authorList>
    </citation>
    <scope>NUCLEOTIDE SEQUENCE [LARGE SCALE GENOMIC DNA]</scope>
    <source>
        <strain evidence="5 6">KCTC 52984</strain>
    </source>
</reference>
<sequence>MKKLIKTILKYNRKPVKKEDPLYIIGNNKHHNSLVDTLIPQLVEIGDNFISAPGSIILAHDASLFSHSGKYRCQKTVIGNNVFVGANAVILPGVNIGDGAIIGAGAVVSKDVASMVVVAGNPAKFICTVNEYLKKCELKGILYEPPKAFFKVNKGEKISKIDISEFQKKILNNFFKTDEK</sequence>
<dbReference type="Proteomes" id="UP000309016">
    <property type="component" value="Chromosome"/>
</dbReference>
<accession>A0A5B7WZJ8</accession>
<evidence type="ECO:0000256" key="1">
    <source>
        <dbReference type="ARBA" id="ARBA00007274"/>
    </source>
</evidence>
<evidence type="ECO:0000256" key="2">
    <source>
        <dbReference type="ARBA" id="ARBA00022679"/>
    </source>
</evidence>
<dbReference type="EMBL" id="CP040812">
    <property type="protein sequence ID" value="QCY68626.1"/>
    <property type="molecule type" value="Genomic_DNA"/>
</dbReference>
<evidence type="ECO:0000313" key="5">
    <source>
        <dbReference type="EMBL" id="QCY68626.1"/>
    </source>
</evidence>
<dbReference type="Pfam" id="PF00132">
    <property type="entry name" value="Hexapep"/>
    <property type="match status" value="1"/>
</dbReference>
<dbReference type="Gene3D" id="2.160.10.10">
    <property type="entry name" value="Hexapeptide repeat proteins"/>
    <property type="match status" value="1"/>
</dbReference>
<dbReference type="InterPro" id="IPR051159">
    <property type="entry name" value="Hexapeptide_acetyltransf"/>
</dbReference>
<evidence type="ECO:0000256" key="3">
    <source>
        <dbReference type="ARBA" id="ARBA00022737"/>
    </source>
</evidence>
<evidence type="ECO:0000313" key="6">
    <source>
        <dbReference type="Proteomes" id="UP000309016"/>
    </source>
</evidence>
<keyword evidence="2 5" id="KW-0808">Transferase</keyword>
<comment type="similarity">
    <text evidence="1">Belongs to the transferase hexapeptide repeat family.</text>
</comment>
<keyword evidence="3" id="KW-0677">Repeat</keyword>
<dbReference type="GO" id="GO:0008374">
    <property type="term" value="F:O-acyltransferase activity"/>
    <property type="evidence" value="ECO:0007669"/>
    <property type="project" value="TreeGrafter"/>
</dbReference>
<dbReference type="SUPFAM" id="SSF51161">
    <property type="entry name" value="Trimeric LpxA-like enzymes"/>
    <property type="match status" value="1"/>
</dbReference>
<keyword evidence="6" id="KW-1185">Reference proteome</keyword>
<protein>
    <submittedName>
        <fullName evidence="5">Acyltransferase</fullName>
    </submittedName>
</protein>
<dbReference type="KEGG" id="afla:FHG64_04015"/>
<dbReference type="PANTHER" id="PTHR23416:SF23">
    <property type="entry name" value="ACETYLTRANSFERASE C18B11.09C-RELATED"/>
    <property type="match status" value="1"/>
</dbReference>
<dbReference type="PANTHER" id="PTHR23416">
    <property type="entry name" value="SIALIC ACID SYNTHASE-RELATED"/>
    <property type="match status" value="1"/>
</dbReference>
<organism evidence="5 6">
    <name type="scientific">Antarcticibacterium flavum</name>
    <dbReference type="NCBI Taxonomy" id="2058175"/>
    <lineage>
        <taxon>Bacteria</taxon>
        <taxon>Pseudomonadati</taxon>
        <taxon>Bacteroidota</taxon>
        <taxon>Flavobacteriia</taxon>
        <taxon>Flavobacteriales</taxon>
        <taxon>Flavobacteriaceae</taxon>
        <taxon>Antarcticibacterium</taxon>
    </lineage>
</organism>
<evidence type="ECO:0000256" key="4">
    <source>
        <dbReference type="ARBA" id="ARBA00023315"/>
    </source>
</evidence>
<dbReference type="InterPro" id="IPR011004">
    <property type="entry name" value="Trimer_LpxA-like_sf"/>
</dbReference>
<dbReference type="PROSITE" id="PS00101">
    <property type="entry name" value="HEXAPEP_TRANSFERASES"/>
    <property type="match status" value="1"/>
</dbReference>
<gene>
    <name evidence="5" type="ORF">FHG64_04015</name>
</gene>
<proteinExistence type="inferred from homology"/>
<dbReference type="AlphaFoldDB" id="A0A5B7WZJ8"/>
<dbReference type="InterPro" id="IPR001451">
    <property type="entry name" value="Hexapep"/>
</dbReference>
<dbReference type="CDD" id="cd04647">
    <property type="entry name" value="LbH_MAT_like"/>
    <property type="match status" value="1"/>
</dbReference>
<name>A0A5B7WZJ8_9FLAO</name>